<dbReference type="PROSITE" id="PS51351">
    <property type="entry name" value="TFIIE_BETA_C"/>
    <property type="match status" value="1"/>
</dbReference>
<keyword evidence="3 7" id="KW-0238">DNA-binding</keyword>
<dbReference type="PANTHER" id="PTHR12716:SF8">
    <property type="entry name" value="TRANSCRIPTION INITIATION FACTOR IIE SUBUNIT BETA"/>
    <property type="match status" value="1"/>
</dbReference>
<evidence type="ECO:0000259" key="9">
    <source>
        <dbReference type="PROSITE" id="PS51351"/>
    </source>
</evidence>
<evidence type="ECO:0000256" key="3">
    <source>
        <dbReference type="ARBA" id="ARBA00023125"/>
    </source>
</evidence>
<dbReference type="AlphaFoldDB" id="A0A8H5D4M6"/>
<dbReference type="InterPro" id="IPR040501">
    <property type="entry name" value="TFA2_Winged_2"/>
</dbReference>
<sequence>MSKLAQDAAAFKAAMHRQKYSSWHSNPGTTTPAESSNSTPAAGDATASEPSPQKKKRPKTNVVYSQPADTGTGTNINTQLVYAVNHLKSTHNPMRLQDIALITNTPLDTDSMLLEKFKSHSKIHFDPKTSLYSYKHDFSFRSKPALLTEIQRQTRKGSGISVRALKESWKEAPAAIEELEKEGEVLCTRTVKDGQLRMVFWNEVKPKEMGEGMLVEKEFLDLWHDLKVPNDVDLLKQLENGAYYPSFTILPHSSKRQFMMCNAEGLQATNAEQLAPKAAATKKKGKKGGAPRQRQVRITNTHLKGEIDLSKDYPAPGKS</sequence>
<evidence type="ECO:0000313" key="10">
    <source>
        <dbReference type="EMBL" id="KAF5353539.1"/>
    </source>
</evidence>
<evidence type="ECO:0000256" key="7">
    <source>
        <dbReference type="PIRNR" id="PIRNR016398"/>
    </source>
</evidence>
<organism evidence="10 11">
    <name type="scientific">Leucocoprinus leucothites</name>
    <dbReference type="NCBI Taxonomy" id="201217"/>
    <lineage>
        <taxon>Eukaryota</taxon>
        <taxon>Fungi</taxon>
        <taxon>Dikarya</taxon>
        <taxon>Basidiomycota</taxon>
        <taxon>Agaricomycotina</taxon>
        <taxon>Agaricomycetes</taxon>
        <taxon>Agaricomycetidae</taxon>
        <taxon>Agaricales</taxon>
        <taxon>Agaricineae</taxon>
        <taxon>Agaricaceae</taxon>
        <taxon>Leucocoprinus</taxon>
    </lineage>
</organism>
<evidence type="ECO:0000256" key="6">
    <source>
        <dbReference type="ARBA" id="ARBA00025581"/>
    </source>
</evidence>
<keyword evidence="5 7" id="KW-0539">Nucleus</keyword>
<proteinExistence type="inferred from homology"/>
<dbReference type="InterPro" id="IPR016656">
    <property type="entry name" value="TFIIE-bsu"/>
</dbReference>
<dbReference type="OrthoDB" id="3907302at2759"/>
<evidence type="ECO:0000256" key="4">
    <source>
        <dbReference type="ARBA" id="ARBA00023163"/>
    </source>
</evidence>
<dbReference type="GO" id="GO:0005673">
    <property type="term" value="C:transcription factor TFIIE complex"/>
    <property type="evidence" value="ECO:0007669"/>
    <property type="project" value="UniProtKB-UniRule"/>
</dbReference>
<comment type="function">
    <text evidence="6 7">Recruits TFIIH to the initiation complex and stimulates the RNA polymerase II C-terminal domain kinase and DNA-dependent ATPase activities of TFIIH. Both TFIIH and TFIIE are required for promoter clearance by RNA polymerase.</text>
</comment>
<dbReference type="GO" id="GO:0001097">
    <property type="term" value="F:TFIIH-class transcription factor complex binding"/>
    <property type="evidence" value="ECO:0007669"/>
    <property type="project" value="TreeGrafter"/>
</dbReference>
<evidence type="ECO:0000313" key="11">
    <source>
        <dbReference type="Proteomes" id="UP000559027"/>
    </source>
</evidence>
<feature type="compositionally biased region" description="Low complexity" evidence="8">
    <location>
        <begin position="1"/>
        <end position="13"/>
    </location>
</feature>
<name>A0A8H5D4M6_9AGAR</name>
<dbReference type="Pfam" id="PF18121">
    <property type="entry name" value="TFA2_Winged_2"/>
    <property type="match status" value="1"/>
</dbReference>
<feature type="compositionally biased region" description="Basic residues" evidence="8">
    <location>
        <begin position="280"/>
        <end position="289"/>
    </location>
</feature>
<dbReference type="GO" id="GO:0006367">
    <property type="term" value="P:transcription initiation at RNA polymerase II promoter"/>
    <property type="evidence" value="ECO:0007669"/>
    <property type="project" value="UniProtKB-UniRule"/>
</dbReference>
<keyword evidence="2 7" id="KW-0805">Transcription regulation</keyword>
<comment type="similarity">
    <text evidence="7">Belongs to the TFIIE beta subunit family.</text>
</comment>
<keyword evidence="11" id="KW-1185">Reference proteome</keyword>
<evidence type="ECO:0000256" key="8">
    <source>
        <dbReference type="SAM" id="MobiDB-lite"/>
    </source>
</evidence>
<feature type="region of interest" description="Disordered" evidence="8">
    <location>
        <begin position="277"/>
        <end position="319"/>
    </location>
</feature>
<dbReference type="EMBL" id="JAACJO010000010">
    <property type="protein sequence ID" value="KAF5353539.1"/>
    <property type="molecule type" value="Genomic_DNA"/>
</dbReference>
<dbReference type="CDD" id="cd07977">
    <property type="entry name" value="TFIIE_beta_winged_helix"/>
    <property type="match status" value="1"/>
</dbReference>
<evidence type="ECO:0000256" key="5">
    <source>
        <dbReference type="ARBA" id="ARBA00023242"/>
    </source>
</evidence>
<gene>
    <name evidence="10" type="ORF">D9756_008012</name>
</gene>
<comment type="caution">
    <text evidence="10">The sequence shown here is derived from an EMBL/GenBank/DDBJ whole genome shotgun (WGS) entry which is preliminary data.</text>
</comment>
<dbReference type="GO" id="GO:0003677">
    <property type="term" value="F:DNA binding"/>
    <property type="evidence" value="ECO:0007669"/>
    <property type="project" value="UniProtKB-UniRule"/>
</dbReference>
<feature type="compositionally biased region" description="Polar residues" evidence="8">
    <location>
        <begin position="20"/>
        <end position="40"/>
    </location>
</feature>
<keyword evidence="4 7" id="KW-0804">Transcription</keyword>
<comment type="subcellular location">
    <subcellularLocation>
        <location evidence="1 7">Nucleus</location>
    </subcellularLocation>
</comment>
<protein>
    <recommendedName>
        <fullName evidence="7">Transcription initiation factor IIE subunit beta</fullName>
    </recommendedName>
</protein>
<comment type="subunit">
    <text evidence="7">Tetramer of two alpha and two beta chains.</text>
</comment>
<dbReference type="InterPro" id="IPR003166">
    <property type="entry name" value="TFIIE_bsu_DNA-bd"/>
</dbReference>
<feature type="domain" description="TFIIE beta" evidence="9">
    <location>
        <begin position="64"/>
        <end position="141"/>
    </location>
</feature>
<dbReference type="Proteomes" id="UP000559027">
    <property type="component" value="Unassembled WGS sequence"/>
</dbReference>
<feature type="region of interest" description="Disordered" evidence="8">
    <location>
        <begin position="1"/>
        <end position="70"/>
    </location>
</feature>
<reference evidence="10 11" key="1">
    <citation type="journal article" date="2020" name="ISME J.">
        <title>Uncovering the hidden diversity of litter-decomposition mechanisms in mushroom-forming fungi.</title>
        <authorList>
            <person name="Floudas D."/>
            <person name="Bentzer J."/>
            <person name="Ahren D."/>
            <person name="Johansson T."/>
            <person name="Persson P."/>
            <person name="Tunlid A."/>
        </authorList>
    </citation>
    <scope>NUCLEOTIDE SEQUENCE [LARGE SCALE GENOMIC DNA]</scope>
    <source>
        <strain evidence="10 11">CBS 146.42</strain>
    </source>
</reference>
<dbReference type="PANTHER" id="PTHR12716">
    <property type="entry name" value="TRANSCRIPTION INITIATION FACTOR IIE, BETA SUBUNIT"/>
    <property type="match status" value="1"/>
</dbReference>
<accession>A0A8H5D4M6</accession>
<dbReference type="PIRSF" id="PIRSF016398">
    <property type="entry name" value="TFIIE-beta"/>
    <property type="match status" value="1"/>
</dbReference>
<evidence type="ECO:0000256" key="1">
    <source>
        <dbReference type="ARBA" id="ARBA00004123"/>
    </source>
</evidence>
<evidence type="ECO:0000256" key="2">
    <source>
        <dbReference type="ARBA" id="ARBA00023015"/>
    </source>
</evidence>
<dbReference type="Pfam" id="PF02186">
    <property type="entry name" value="TFIIE_beta"/>
    <property type="match status" value="1"/>
</dbReference>